<organism evidence="1 2">
    <name type="scientific">Plakobranchus ocellatus</name>
    <dbReference type="NCBI Taxonomy" id="259542"/>
    <lineage>
        <taxon>Eukaryota</taxon>
        <taxon>Metazoa</taxon>
        <taxon>Spiralia</taxon>
        <taxon>Lophotrochozoa</taxon>
        <taxon>Mollusca</taxon>
        <taxon>Gastropoda</taxon>
        <taxon>Heterobranchia</taxon>
        <taxon>Euthyneura</taxon>
        <taxon>Panpulmonata</taxon>
        <taxon>Sacoglossa</taxon>
        <taxon>Placobranchoidea</taxon>
        <taxon>Plakobranchidae</taxon>
        <taxon>Plakobranchus</taxon>
    </lineage>
</organism>
<dbReference type="Proteomes" id="UP000735302">
    <property type="component" value="Unassembled WGS sequence"/>
</dbReference>
<reference evidence="1 2" key="1">
    <citation type="journal article" date="2021" name="Elife">
        <title>Chloroplast acquisition without the gene transfer in kleptoplastic sea slugs, Plakobranchus ocellatus.</title>
        <authorList>
            <person name="Maeda T."/>
            <person name="Takahashi S."/>
            <person name="Yoshida T."/>
            <person name="Shimamura S."/>
            <person name="Takaki Y."/>
            <person name="Nagai Y."/>
            <person name="Toyoda A."/>
            <person name="Suzuki Y."/>
            <person name="Arimoto A."/>
            <person name="Ishii H."/>
            <person name="Satoh N."/>
            <person name="Nishiyama T."/>
            <person name="Hasebe M."/>
            <person name="Maruyama T."/>
            <person name="Minagawa J."/>
            <person name="Obokata J."/>
            <person name="Shigenobu S."/>
        </authorList>
    </citation>
    <scope>NUCLEOTIDE SEQUENCE [LARGE SCALE GENOMIC DNA]</scope>
</reference>
<evidence type="ECO:0000313" key="2">
    <source>
        <dbReference type="Proteomes" id="UP000735302"/>
    </source>
</evidence>
<protein>
    <submittedName>
        <fullName evidence="1">Uncharacterized protein</fullName>
    </submittedName>
</protein>
<dbReference type="AlphaFoldDB" id="A0AAV3YZL9"/>
<accession>A0AAV3YZL9</accession>
<evidence type="ECO:0000313" key="1">
    <source>
        <dbReference type="EMBL" id="GFN87651.1"/>
    </source>
</evidence>
<comment type="caution">
    <text evidence="1">The sequence shown here is derived from an EMBL/GenBank/DDBJ whole genome shotgun (WGS) entry which is preliminary data.</text>
</comment>
<keyword evidence="2" id="KW-1185">Reference proteome</keyword>
<name>A0AAV3YZL9_9GAST</name>
<gene>
    <name evidence="1" type="ORF">PoB_001415700</name>
</gene>
<proteinExistence type="predicted"/>
<dbReference type="EMBL" id="BLXT01001776">
    <property type="protein sequence ID" value="GFN87651.1"/>
    <property type="molecule type" value="Genomic_DNA"/>
</dbReference>
<sequence>MLNGLIFFAAQRIHGNCKQVVTRSCVPQFVPATKFPAARLRIHPRTVATTKNCICRISFGLCPGSQIWYPADCAVEQVLRVVEWTIQFFGYCWCNDYRMNMNRREKSFHVDLLKRYITRDALSDEARMGDSAVPAASLAFVEDDCVVKSYWNLVAWVAGRQWVT</sequence>